<reference evidence="2" key="2">
    <citation type="submission" date="2023-01" db="EMBL/GenBank/DDBJ databases">
        <title>Draft genome sequence of Sneathiella chinensis strain NBRC 103408.</title>
        <authorList>
            <person name="Sun Q."/>
            <person name="Mori K."/>
        </authorList>
    </citation>
    <scope>NUCLEOTIDE SEQUENCE</scope>
    <source>
        <strain evidence="2">NBRC 103408</strain>
    </source>
</reference>
<proteinExistence type="predicted"/>
<dbReference type="Proteomes" id="UP001161409">
    <property type="component" value="Unassembled WGS sequence"/>
</dbReference>
<evidence type="ECO:0000313" key="3">
    <source>
        <dbReference type="Proteomes" id="UP001161409"/>
    </source>
</evidence>
<dbReference type="EMBL" id="BSNF01000001">
    <property type="protein sequence ID" value="GLQ05871.1"/>
    <property type="molecule type" value="Genomic_DNA"/>
</dbReference>
<feature type="domain" description="Helix-turn-helix" evidence="1">
    <location>
        <begin position="8"/>
        <end position="54"/>
    </location>
</feature>
<gene>
    <name evidence="2" type="ORF">GCM10007924_10920</name>
</gene>
<dbReference type="InterPro" id="IPR041657">
    <property type="entry name" value="HTH_17"/>
</dbReference>
<comment type="caution">
    <text evidence="2">The sequence shown here is derived from an EMBL/GenBank/DDBJ whole genome shotgun (WGS) entry which is preliminary data.</text>
</comment>
<dbReference type="Pfam" id="PF12728">
    <property type="entry name" value="HTH_17"/>
    <property type="match status" value="1"/>
</dbReference>
<dbReference type="RefSeq" id="WP_169559834.1">
    <property type="nucleotide sequence ID" value="NZ_BSNF01000001.1"/>
</dbReference>
<protein>
    <recommendedName>
        <fullName evidence="1">Helix-turn-helix domain-containing protein</fullName>
    </recommendedName>
</protein>
<name>A0ABQ5U385_9PROT</name>
<reference evidence="2" key="1">
    <citation type="journal article" date="2014" name="Int. J. Syst. Evol. Microbiol.">
        <title>Complete genome of a new Firmicutes species belonging to the dominant human colonic microbiota ('Ruminococcus bicirculans') reveals two chromosomes and a selective capacity to utilize plant glucans.</title>
        <authorList>
            <consortium name="NISC Comparative Sequencing Program"/>
            <person name="Wegmann U."/>
            <person name="Louis P."/>
            <person name="Goesmann A."/>
            <person name="Henrissat B."/>
            <person name="Duncan S.H."/>
            <person name="Flint H.J."/>
        </authorList>
    </citation>
    <scope>NUCLEOTIDE SEQUENCE</scope>
    <source>
        <strain evidence="2">NBRC 103408</strain>
    </source>
</reference>
<organism evidence="2 3">
    <name type="scientific">Sneathiella chinensis</name>
    <dbReference type="NCBI Taxonomy" id="349750"/>
    <lineage>
        <taxon>Bacteria</taxon>
        <taxon>Pseudomonadati</taxon>
        <taxon>Pseudomonadota</taxon>
        <taxon>Alphaproteobacteria</taxon>
        <taxon>Sneathiellales</taxon>
        <taxon>Sneathiellaceae</taxon>
        <taxon>Sneathiella</taxon>
    </lineage>
</organism>
<sequence length="69" mass="7467">MSTERITVTVQEAGNILGIGKSAAYHAVKSGKIPSIRIGRRILIPKEPLMELLNNPPAQISTSTLNKIE</sequence>
<dbReference type="NCBIfam" id="TIGR01764">
    <property type="entry name" value="excise"/>
    <property type="match status" value="1"/>
</dbReference>
<keyword evidence="3" id="KW-1185">Reference proteome</keyword>
<evidence type="ECO:0000259" key="1">
    <source>
        <dbReference type="Pfam" id="PF12728"/>
    </source>
</evidence>
<accession>A0ABQ5U385</accession>
<dbReference type="InterPro" id="IPR010093">
    <property type="entry name" value="SinI_DNA-bd"/>
</dbReference>
<evidence type="ECO:0000313" key="2">
    <source>
        <dbReference type="EMBL" id="GLQ05871.1"/>
    </source>
</evidence>